<name>A0ABV9QZG4_9GAMM</name>
<feature type="signal peptide" evidence="1">
    <location>
        <begin position="1"/>
        <end position="25"/>
    </location>
</feature>
<organism evidence="3 4">
    <name type="scientific">Dokdonella ginsengisoli</name>
    <dbReference type="NCBI Taxonomy" id="363846"/>
    <lineage>
        <taxon>Bacteria</taxon>
        <taxon>Pseudomonadati</taxon>
        <taxon>Pseudomonadota</taxon>
        <taxon>Gammaproteobacteria</taxon>
        <taxon>Lysobacterales</taxon>
        <taxon>Rhodanobacteraceae</taxon>
        <taxon>Dokdonella</taxon>
    </lineage>
</organism>
<evidence type="ECO:0000256" key="1">
    <source>
        <dbReference type="SAM" id="SignalP"/>
    </source>
</evidence>
<evidence type="ECO:0000259" key="2">
    <source>
        <dbReference type="Pfam" id="PF14339"/>
    </source>
</evidence>
<feature type="domain" description="DUF4394" evidence="2">
    <location>
        <begin position="611"/>
        <end position="693"/>
    </location>
</feature>
<dbReference type="Proteomes" id="UP001595886">
    <property type="component" value="Unassembled WGS sequence"/>
</dbReference>
<sequence length="789" mass="80916">MKASAFFGQAAAALALTLLSAGATSQPLPRTSLNKASSGHAFALGATPASRPAVPDGSCAPDGLCLSVTLALADSANPDLCGSASTLQVNVGDQVDICYTVSNNSTTPLNYHSLSDDHLGTLMTNSNVALAPGASYRYHRTIVASTNPNSDTGTFVSTWTASDGLAGYTPDDTAPYAFIDISADGTALNLGDDAASAVTLPFQFPFFGGSYGSLCIGNNGELRFDAATCSTSPYNNQALPTASLNGPAILPYWDDMLPNGTLYYATRNSAPNRQFIVAYKNKFAYGDGGDPTGQTGATWEVILDEAGGSIAFQYQTASFGGAASGYDDGVSATVGLQGNSTLADQYSYNTASLHDGLAIAWTPSNPVSFSATASATLDVGSPVMITTPDRSTGFTPTVDAGSTVSEPLLIDNIGNRDLHWSLTPPATNAHFPNVPRATTPVGRGTPGPLDPVAGAAGKRTTLAPLGTAAVPVYAGKVRAGPSDFVTFDALDPAVFHTIIEANAALFGTTFVDGDFSKVYGVDYFEGDLYTVSTLDGQTTLVGNTGLVSCCMVVPGGMRWDATTGLTYLVIDDFNPRTSTLYTIDLATATTTLVGPLGALIRDIAIDGDGLMYGVDSDADTLVAIDKTTAATQTIGSLGIDAVFGQGLDFDAETGVLYLASANSNAISTMYTVDPATGATTPIGQMGGEVDSMAIAKSGVVCSTPADTPWLSYDPGSGTLAPDPDMTHPATVNVHFDAGSLAPGSYSANLCVYGNDLAHSKIAIPVSLTVQEAGPTDVIFANGFDSDAEN</sequence>
<evidence type="ECO:0000313" key="3">
    <source>
        <dbReference type="EMBL" id="MFC4820909.1"/>
    </source>
</evidence>
<dbReference type="SUPFAM" id="SSF63825">
    <property type="entry name" value="YWTD domain"/>
    <property type="match status" value="1"/>
</dbReference>
<accession>A0ABV9QZG4</accession>
<proteinExistence type="predicted"/>
<reference evidence="4" key="1">
    <citation type="journal article" date="2019" name="Int. J. Syst. Evol. Microbiol.">
        <title>The Global Catalogue of Microorganisms (GCM) 10K type strain sequencing project: providing services to taxonomists for standard genome sequencing and annotation.</title>
        <authorList>
            <consortium name="The Broad Institute Genomics Platform"/>
            <consortium name="The Broad Institute Genome Sequencing Center for Infectious Disease"/>
            <person name="Wu L."/>
            <person name="Ma J."/>
        </authorList>
    </citation>
    <scope>NUCLEOTIDE SEQUENCE [LARGE SCALE GENOMIC DNA]</scope>
    <source>
        <strain evidence="4">CCUG 30340</strain>
    </source>
</reference>
<evidence type="ECO:0000313" key="4">
    <source>
        <dbReference type="Proteomes" id="UP001595886"/>
    </source>
</evidence>
<feature type="chain" id="PRO_5046163701" evidence="1">
    <location>
        <begin position="26"/>
        <end position="789"/>
    </location>
</feature>
<keyword evidence="4" id="KW-1185">Reference proteome</keyword>
<dbReference type="Pfam" id="PF14339">
    <property type="entry name" value="DUF4394"/>
    <property type="match status" value="1"/>
</dbReference>
<protein>
    <submittedName>
        <fullName evidence="3">DUF4394 domain-containing protein</fullName>
    </submittedName>
</protein>
<gene>
    <name evidence="3" type="ORF">ACFO6Q_11270</name>
</gene>
<keyword evidence="1" id="KW-0732">Signal</keyword>
<dbReference type="RefSeq" id="WP_380021038.1">
    <property type="nucleotide sequence ID" value="NZ_JBHSHD010000008.1"/>
</dbReference>
<dbReference type="InterPro" id="IPR025507">
    <property type="entry name" value="DUF4394"/>
</dbReference>
<comment type="caution">
    <text evidence="3">The sequence shown here is derived from an EMBL/GenBank/DDBJ whole genome shotgun (WGS) entry which is preliminary data.</text>
</comment>
<dbReference type="EMBL" id="JBHSHD010000008">
    <property type="protein sequence ID" value="MFC4820909.1"/>
    <property type="molecule type" value="Genomic_DNA"/>
</dbReference>